<dbReference type="Pfam" id="PF09495">
    <property type="entry name" value="DUF2462"/>
    <property type="match status" value="1"/>
</dbReference>
<protein>
    <submittedName>
        <fullName evidence="2">Uncharacterized protein</fullName>
    </submittedName>
</protein>
<dbReference type="OrthoDB" id="5239630at2759"/>
<dbReference type="InterPro" id="IPR019034">
    <property type="entry name" value="UPF0390"/>
</dbReference>
<dbReference type="STRING" id="42251.A0A2T6ZFA9"/>
<evidence type="ECO:0000256" key="1">
    <source>
        <dbReference type="SAM" id="MobiDB-lite"/>
    </source>
</evidence>
<feature type="region of interest" description="Disordered" evidence="1">
    <location>
        <begin position="65"/>
        <end position="88"/>
    </location>
</feature>
<feature type="region of interest" description="Disordered" evidence="1">
    <location>
        <begin position="1"/>
        <end position="32"/>
    </location>
</feature>
<gene>
    <name evidence="2" type="ORF">B9Z19DRAFT_1093494</name>
</gene>
<sequence length="88" mass="9686">MVQGNKKLSKPLAKQSSRRTNSGITKKGHKTIAPKKAVLVRANNLKKKVTAQLTAGTERSLAERAGHLEVLKGGKKDKKEKEKEKTRV</sequence>
<keyword evidence="3" id="KW-1185">Reference proteome</keyword>
<accession>A0A2T6ZFA9</accession>
<dbReference type="EMBL" id="NESQ01000318">
    <property type="protein sequence ID" value="PUU74180.1"/>
    <property type="molecule type" value="Genomic_DNA"/>
</dbReference>
<dbReference type="Proteomes" id="UP000244722">
    <property type="component" value="Unassembled WGS sequence"/>
</dbReference>
<proteinExistence type="predicted"/>
<feature type="compositionally biased region" description="Polar residues" evidence="1">
    <location>
        <begin position="14"/>
        <end position="24"/>
    </location>
</feature>
<comment type="caution">
    <text evidence="2">The sequence shown here is derived from an EMBL/GenBank/DDBJ whole genome shotgun (WGS) entry which is preliminary data.</text>
</comment>
<organism evidence="2 3">
    <name type="scientific">Tuber borchii</name>
    <name type="common">White truffle</name>
    <dbReference type="NCBI Taxonomy" id="42251"/>
    <lineage>
        <taxon>Eukaryota</taxon>
        <taxon>Fungi</taxon>
        <taxon>Dikarya</taxon>
        <taxon>Ascomycota</taxon>
        <taxon>Pezizomycotina</taxon>
        <taxon>Pezizomycetes</taxon>
        <taxon>Pezizales</taxon>
        <taxon>Tuberaceae</taxon>
        <taxon>Tuber</taxon>
    </lineage>
</organism>
<dbReference type="AlphaFoldDB" id="A0A2T6ZFA9"/>
<evidence type="ECO:0000313" key="3">
    <source>
        <dbReference type="Proteomes" id="UP000244722"/>
    </source>
</evidence>
<evidence type="ECO:0000313" key="2">
    <source>
        <dbReference type="EMBL" id="PUU74180.1"/>
    </source>
</evidence>
<reference evidence="2 3" key="1">
    <citation type="submission" date="2017-04" db="EMBL/GenBank/DDBJ databases">
        <title>Draft genome sequence of Tuber borchii Vittad., a whitish edible truffle.</title>
        <authorList>
            <consortium name="DOE Joint Genome Institute"/>
            <person name="Murat C."/>
            <person name="Kuo A."/>
            <person name="Barry K.W."/>
            <person name="Clum A."/>
            <person name="Dockter R.B."/>
            <person name="Fauchery L."/>
            <person name="Iotti M."/>
            <person name="Kohler A."/>
            <person name="Labutti K."/>
            <person name="Lindquist E.A."/>
            <person name="Lipzen A."/>
            <person name="Ohm R.A."/>
            <person name="Wang M."/>
            <person name="Grigoriev I.V."/>
            <person name="Zambonelli A."/>
            <person name="Martin F.M."/>
        </authorList>
    </citation>
    <scope>NUCLEOTIDE SEQUENCE [LARGE SCALE GENOMIC DNA]</scope>
    <source>
        <strain evidence="2 3">Tbo3840</strain>
    </source>
</reference>
<name>A0A2T6ZFA9_TUBBO</name>